<protein>
    <submittedName>
        <fullName evidence="2">VOC family protein</fullName>
    </submittedName>
</protein>
<feature type="domain" description="VOC" evidence="1">
    <location>
        <begin position="38"/>
        <end position="152"/>
    </location>
</feature>
<dbReference type="RefSeq" id="WP_319800382.1">
    <property type="nucleotide sequence ID" value="NZ_CBCSGE010000034.1"/>
</dbReference>
<dbReference type="Gene3D" id="3.10.180.10">
    <property type="entry name" value="2,3-Dihydroxybiphenyl 1,2-Dioxygenase, domain 1"/>
    <property type="match status" value="1"/>
</dbReference>
<dbReference type="SUPFAM" id="SSF54593">
    <property type="entry name" value="Glyoxalase/Bleomycin resistance protein/Dihydroxybiphenyl dioxygenase"/>
    <property type="match status" value="1"/>
</dbReference>
<keyword evidence="3" id="KW-1185">Reference proteome</keyword>
<dbReference type="Pfam" id="PF00903">
    <property type="entry name" value="Glyoxalase"/>
    <property type="match status" value="1"/>
</dbReference>
<dbReference type="InterPro" id="IPR029068">
    <property type="entry name" value="Glyas_Bleomycin-R_OHBP_Dase"/>
</dbReference>
<sequence length="154" mass="17758">MIKTILITLTLVTTFCLGFTFKSIITKNNDNKMKKVTGIGGVFFKCKDPKATTEWYQKHLGLDTNPYGATFEWYESPDSTKKAQTQWTPFAENSKYFDKDFMINYRVENLEALVDELKKEGVTIVDKIETFDYGKFVHILDGEGNKVQLWEAVD</sequence>
<dbReference type="EMBL" id="JBHMEY010000044">
    <property type="protein sequence ID" value="MFB9097378.1"/>
    <property type="molecule type" value="Genomic_DNA"/>
</dbReference>
<evidence type="ECO:0000313" key="3">
    <source>
        <dbReference type="Proteomes" id="UP001589607"/>
    </source>
</evidence>
<dbReference type="Proteomes" id="UP001589607">
    <property type="component" value="Unassembled WGS sequence"/>
</dbReference>
<dbReference type="InterPro" id="IPR052164">
    <property type="entry name" value="Anthracycline_SecMetBiosynth"/>
</dbReference>
<dbReference type="PANTHER" id="PTHR33993:SF5">
    <property type="entry name" value="GLYOXALASE"/>
    <property type="match status" value="1"/>
</dbReference>
<organism evidence="2 3">
    <name type="scientific">Flavobacterium jumunjinense</name>
    <dbReference type="NCBI Taxonomy" id="998845"/>
    <lineage>
        <taxon>Bacteria</taxon>
        <taxon>Pseudomonadati</taxon>
        <taxon>Bacteroidota</taxon>
        <taxon>Flavobacteriia</taxon>
        <taxon>Flavobacteriales</taxon>
        <taxon>Flavobacteriaceae</taxon>
        <taxon>Flavobacterium</taxon>
    </lineage>
</organism>
<reference evidence="2 3" key="1">
    <citation type="submission" date="2024-09" db="EMBL/GenBank/DDBJ databases">
        <authorList>
            <person name="Sun Q."/>
            <person name="Mori K."/>
        </authorList>
    </citation>
    <scope>NUCLEOTIDE SEQUENCE [LARGE SCALE GENOMIC DNA]</scope>
    <source>
        <strain evidence="2 3">CECT 7955</strain>
    </source>
</reference>
<evidence type="ECO:0000259" key="1">
    <source>
        <dbReference type="PROSITE" id="PS51819"/>
    </source>
</evidence>
<dbReference type="PANTHER" id="PTHR33993">
    <property type="entry name" value="GLYOXALASE-RELATED"/>
    <property type="match status" value="1"/>
</dbReference>
<name>A0ABV5GPS3_9FLAO</name>
<gene>
    <name evidence="2" type="ORF">ACFFVF_12695</name>
</gene>
<dbReference type="InterPro" id="IPR004360">
    <property type="entry name" value="Glyas_Fos-R_dOase_dom"/>
</dbReference>
<dbReference type="PROSITE" id="PS51819">
    <property type="entry name" value="VOC"/>
    <property type="match status" value="1"/>
</dbReference>
<evidence type="ECO:0000313" key="2">
    <source>
        <dbReference type="EMBL" id="MFB9097378.1"/>
    </source>
</evidence>
<proteinExistence type="predicted"/>
<dbReference type="InterPro" id="IPR037523">
    <property type="entry name" value="VOC_core"/>
</dbReference>
<accession>A0ABV5GPS3</accession>
<comment type="caution">
    <text evidence="2">The sequence shown here is derived from an EMBL/GenBank/DDBJ whole genome shotgun (WGS) entry which is preliminary data.</text>
</comment>